<dbReference type="Pfam" id="PF00085">
    <property type="entry name" value="Thioredoxin"/>
    <property type="match status" value="1"/>
</dbReference>
<evidence type="ECO:0000256" key="7">
    <source>
        <dbReference type="PIRNR" id="PIRNR000077"/>
    </source>
</evidence>
<name>A0ABW3VHD8_9PSEU</name>
<dbReference type="PANTHER" id="PTHR45663">
    <property type="entry name" value="GEO12009P1"/>
    <property type="match status" value="1"/>
</dbReference>
<dbReference type="Gene3D" id="3.40.30.10">
    <property type="entry name" value="Glutaredoxin"/>
    <property type="match status" value="1"/>
</dbReference>
<accession>A0ABW3VHD8</accession>
<dbReference type="CDD" id="cd02947">
    <property type="entry name" value="TRX_family"/>
    <property type="match status" value="1"/>
</dbReference>
<reference evidence="10" key="1">
    <citation type="journal article" date="2019" name="Int. J. Syst. Evol. Microbiol.">
        <title>The Global Catalogue of Microorganisms (GCM) 10K type strain sequencing project: providing services to taxonomists for standard genome sequencing and annotation.</title>
        <authorList>
            <consortium name="The Broad Institute Genomics Platform"/>
            <consortium name="The Broad Institute Genome Sequencing Center for Infectious Disease"/>
            <person name="Wu L."/>
            <person name="Ma J."/>
        </authorList>
    </citation>
    <scope>NUCLEOTIDE SEQUENCE [LARGE SCALE GENOMIC DNA]</scope>
    <source>
        <strain evidence="10">CCUG 49018</strain>
    </source>
</reference>
<evidence type="ECO:0000256" key="3">
    <source>
        <dbReference type="ARBA" id="ARBA00022982"/>
    </source>
</evidence>
<evidence type="ECO:0000256" key="1">
    <source>
        <dbReference type="ARBA" id="ARBA00008987"/>
    </source>
</evidence>
<evidence type="ECO:0000256" key="4">
    <source>
        <dbReference type="ARBA" id="ARBA00023157"/>
    </source>
</evidence>
<comment type="caution">
    <text evidence="9">The sequence shown here is derived from an EMBL/GenBank/DDBJ whole genome shotgun (WGS) entry which is preliminary data.</text>
</comment>
<keyword evidence="5" id="KW-0676">Redox-active center</keyword>
<dbReference type="InterPro" id="IPR013766">
    <property type="entry name" value="Thioredoxin_domain"/>
</dbReference>
<evidence type="ECO:0000259" key="8">
    <source>
        <dbReference type="PROSITE" id="PS51352"/>
    </source>
</evidence>
<comment type="similarity">
    <text evidence="1 7">Belongs to the thioredoxin family.</text>
</comment>
<evidence type="ECO:0000256" key="5">
    <source>
        <dbReference type="ARBA" id="ARBA00023284"/>
    </source>
</evidence>
<organism evidence="9 10">
    <name type="scientific">Pseudonocardia benzenivorans</name>
    <dbReference type="NCBI Taxonomy" id="228005"/>
    <lineage>
        <taxon>Bacteria</taxon>
        <taxon>Bacillati</taxon>
        <taxon>Actinomycetota</taxon>
        <taxon>Actinomycetes</taxon>
        <taxon>Pseudonocardiales</taxon>
        <taxon>Pseudonocardiaceae</taxon>
        <taxon>Pseudonocardia</taxon>
    </lineage>
</organism>
<protein>
    <recommendedName>
        <fullName evidence="6 7">Thioredoxin</fullName>
    </recommendedName>
</protein>
<keyword evidence="2" id="KW-0813">Transport</keyword>
<dbReference type="SUPFAM" id="SSF52833">
    <property type="entry name" value="Thioredoxin-like"/>
    <property type="match status" value="1"/>
</dbReference>
<keyword evidence="4" id="KW-1015">Disulfide bond</keyword>
<dbReference type="PRINTS" id="PR00421">
    <property type="entry name" value="THIOREDOXIN"/>
</dbReference>
<dbReference type="InterPro" id="IPR017937">
    <property type="entry name" value="Thioredoxin_CS"/>
</dbReference>
<evidence type="ECO:0000313" key="9">
    <source>
        <dbReference type="EMBL" id="MFD1233509.1"/>
    </source>
</evidence>
<evidence type="ECO:0000313" key="10">
    <source>
        <dbReference type="Proteomes" id="UP001597182"/>
    </source>
</evidence>
<proteinExistence type="inferred from homology"/>
<dbReference type="PROSITE" id="PS00194">
    <property type="entry name" value="THIOREDOXIN_1"/>
    <property type="match status" value="1"/>
</dbReference>
<sequence>MSGNGSLPAVTDATFAAEVLESPVPVLVDFWATWCPPCRMVAPVLAQIAAERAGRLRVVSIDADLNPQVSRDSEVMSMPTIDLYVGGRRVARVIGARAKSALDRLLDEHLPAPAPA</sequence>
<keyword evidence="10" id="KW-1185">Reference proteome</keyword>
<dbReference type="PROSITE" id="PS51352">
    <property type="entry name" value="THIOREDOXIN_2"/>
    <property type="match status" value="1"/>
</dbReference>
<dbReference type="Proteomes" id="UP001597182">
    <property type="component" value="Unassembled WGS sequence"/>
</dbReference>
<dbReference type="EMBL" id="JBHTMB010000064">
    <property type="protein sequence ID" value="MFD1233509.1"/>
    <property type="molecule type" value="Genomic_DNA"/>
</dbReference>
<evidence type="ECO:0000256" key="2">
    <source>
        <dbReference type="ARBA" id="ARBA00022448"/>
    </source>
</evidence>
<dbReference type="NCBIfam" id="TIGR01068">
    <property type="entry name" value="thioredoxin"/>
    <property type="match status" value="1"/>
</dbReference>
<gene>
    <name evidence="9" type="primary">trxA</name>
    <name evidence="9" type="ORF">ACFQ34_09470</name>
</gene>
<dbReference type="PIRSF" id="PIRSF000077">
    <property type="entry name" value="Thioredoxin"/>
    <property type="match status" value="1"/>
</dbReference>
<feature type="domain" description="Thioredoxin" evidence="8">
    <location>
        <begin position="1"/>
        <end position="111"/>
    </location>
</feature>
<dbReference type="PANTHER" id="PTHR45663:SF11">
    <property type="entry name" value="GEO12009P1"/>
    <property type="match status" value="1"/>
</dbReference>
<dbReference type="InterPro" id="IPR036249">
    <property type="entry name" value="Thioredoxin-like_sf"/>
</dbReference>
<keyword evidence="3" id="KW-0249">Electron transport</keyword>
<dbReference type="InterPro" id="IPR005746">
    <property type="entry name" value="Thioredoxin"/>
</dbReference>
<evidence type="ECO:0000256" key="6">
    <source>
        <dbReference type="NCBIfam" id="TIGR01068"/>
    </source>
</evidence>
<dbReference type="RefSeq" id="WP_013677360.1">
    <property type="nucleotide sequence ID" value="NZ_BAABKS010000053.1"/>
</dbReference>